<protein>
    <submittedName>
        <fullName evidence="1">Uncharacterized protein</fullName>
    </submittedName>
</protein>
<gene>
    <name evidence="1" type="ORF">NCTC5385_01357</name>
</gene>
<sequence>MIKKCDSLIKYLSYDKLAVTKKGTTFLNYSDIIALIKKPALTREVWSTKSY</sequence>
<dbReference type="EMBL" id="LR594035">
    <property type="protein sequence ID" value="VTS27971.1"/>
    <property type="molecule type" value="Genomic_DNA"/>
</dbReference>
<name>A0A4U9YQD4_9STRE</name>
<proteinExistence type="predicted"/>
<accession>A0A4U9YQD4</accession>
<dbReference type="Proteomes" id="UP000304914">
    <property type="component" value="Chromosome"/>
</dbReference>
<evidence type="ECO:0000313" key="2">
    <source>
        <dbReference type="Proteomes" id="UP000304914"/>
    </source>
</evidence>
<evidence type="ECO:0000313" key="1">
    <source>
        <dbReference type="EMBL" id="VTS27971.1"/>
    </source>
</evidence>
<reference evidence="1 2" key="1">
    <citation type="submission" date="2019-05" db="EMBL/GenBank/DDBJ databases">
        <authorList>
            <consortium name="Pathogen Informatics"/>
        </authorList>
    </citation>
    <scope>NUCLEOTIDE SEQUENCE [LARGE SCALE GENOMIC DNA]</scope>
    <source>
        <strain evidence="1 2">NCTC5385</strain>
    </source>
</reference>
<dbReference type="AlphaFoldDB" id="A0A4U9YQD4"/>
<organism evidence="1 2">
    <name type="scientific">Streptococcus pseudoporcinus</name>
    <dbReference type="NCBI Taxonomy" id="361101"/>
    <lineage>
        <taxon>Bacteria</taxon>
        <taxon>Bacillati</taxon>
        <taxon>Bacillota</taxon>
        <taxon>Bacilli</taxon>
        <taxon>Lactobacillales</taxon>
        <taxon>Streptococcaceae</taxon>
        <taxon>Streptococcus</taxon>
    </lineage>
</organism>